<keyword evidence="1" id="KW-1133">Transmembrane helix</keyword>
<protein>
    <submittedName>
        <fullName evidence="2">13074_t:CDS:1</fullName>
    </submittedName>
</protein>
<name>A0A9N9JAW4_9GLOM</name>
<reference evidence="2" key="1">
    <citation type="submission" date="2021-06" db="EMBL/GenBank/DDBJ databases">
        <authorList>
            <person name="Kallberg Y."/>
            <person name="Tangrot J."/>
            <person name="Rosling A."/>
        </authorList>
    </citation>
    <scope>NUCLEOTIDE SEQUENCE</scope>
    <source>
        <strain evidence="2">FL130A</strain>
    </source>
</reference>
<comment type="caution">
    <text evidence="2">The sequence shown here is derived from an EMBL/GenBank/DDBJ whole genome shotgun (WGS) entry which is preliminary data.</text>
</comment>
<proteinExistence type="predicted"/>
<dbReference type="Proteomes" id="UP000789508">
    <property type="component" value="Unassembled WGS sequence"/>
</dbReference>
<accession>A0A9N9JAW4</accession>
<evidence type="ECO:0000256" key="1">
    <source>
        <dbReference type="SAM" id="Phobius"/>
    </source>
</evidence>
<dbReference type="EMBL" id="CAJVPS010053771">
    <property type="protein sequence ID" value="CAG8773079.1"/>
    <property type="molecule type" value="Genomic_DNA"/>
</dbReference>
<evidence type="ECO:0000313" key="2">
    <source>
        <dbReference type="EMBL" id="CAG8773079.1"/>
    </source>
</evidence>
<keyword evidence="1" id="KW-0472">Membrane</keyword>
<evidence type="ECO:0000313" key="3">
    <source>
        <dbReference type="Proteomes" id="UP000789508"/>
    </source>
</evidence>
<feature type="non-terminal residue" evidence="2">
    <location>
        <position position="1"/>
    </location>
</feature>
<keyword evidence="1" id="KW-0812">Transmembrane</keyword>
<keyword evidence="3" id="KW-1185">Reference proteome</keyword>
<dbReference type="AlphaFoldDB" id="A0A9N9JAW4"/>
<feature type="transmembrane region" description="Helical" evidence="1">
    <location>
        <begin position="20"/>
        <end position="38"/>
    </location>
</feature>
<sequence length="41" mass="4503">MGYININRNLTRHFSAASEFISSLFGIVGVIGSLLVLLELH</sequence>
<organism evidence="2 3">
    <name type="scientific">Ambispora leptoticha</name>
    <dbReference type="NCBI Taxonomy" id="144679"/>
    <lineage>
        <taxon>Eukaryota</taxon>
        <taxon>Fungi</taxon>
        <taxon>Fungi incertae sedis</taxon>
        <taxon>Mucoromycota</taxon>
        <taxon>Glomeromycotina</taxon>
        <taxon>Glomeromycetes</taxon>
        <taxon>Archaeosporales</taxon>
        <taxon>Ambisporaceae</taxon>
        <taxon>Ambispora</taxon>
    </lineage>
</organism>
<gene>
    <name evidence="2" type="ORF">ALEPTO_LOCUS14253</name>
</gene>